<evidence type="ECO:0000313" key="4">
    <source>
        <dbReference type="Proteomes" id="UP000008370"/>
    </source>
</evidence>
<dbReference type="EMBL" id="JH930470">
    <property type="protein sequence ID" value="EKM57420.1"/>
    <property type="molecule type" value="Genomic_DNA"/>
</dbReference>
<name>K5WDS0_PHACS</name>
<evidence type="ECO:0000313" key="3">
    <source>
        <dbReference type="EMBL" id="EKM57420.1"/>
    </source>
</evidence>
<organism evidence="3 4">
    <name type="scientific">Phanerochaete carnosa (strain HHB-10118-sp)</name>
    <name type="common">White-rot fungus</name>
    <name type="synonym">Peniophora carnosa</name>
    <dbReference type="NCBI Taxonomy" id="650164"/>
    <lineage>
        <taxon>Eukaryota</taxon>
        <taxon>Fungi</taxon>
        <taxon>Dikarya</taxon>
        <taxon>Basidiomycota</taxon>
        <taxon>Agaricomycotina</taxon>
        <taxon>Agaricomycetes</taxon>
        <taxon>Polyporales</taxon>
        <taxon>Phanerochaetaceae</taxon>
        <taxon>Phanerochaete</taxon>
    </lineage>
</organism>
<dbReference type="HOGENOM" id="CLU_2278435_0_0_1"/>
<evidence type="ECO:0000256" key="1">
    <source>
        <dbReference type="SAM" id="MobiDB-lite"/>
    </source>
</evidence>
<reference evidence="3 4" key="1">
    <citation type="journal article" date="2012" name="BMC Genomics">
        <title>Comparative genomics of the white-rot fungi, Phanerochaete carnosa and P. chrysosporium, to elucidate the genetic basis of the distinct wood types they colonize.</title>
        <authorList>
            <person name="Suzuki H."/>
            <person name="MacDonald J."/>
            <person name="Syed K."/>
            <person name="Salamov A."/>
            <person name="Hori C."/>
            <person name="Aerts A."/>
            <person name="Henrissat B."/>
            <person name="Wiebenga A."/>
            <person name="vanKuyk P.A."/>
            <person name="Barry K."/>
            <person name="Lindquist E."/>
            <person name="LaButti K."/>
            <person name="Lapidus A."/>
            <person name="Lucas S."/>
            <person name="Coutinho P."/>
            <person name="Gong Y."/>
            <person name="Samejima M."/>
            <person name="Mahadevan R."/>
            <person name="Abou-Zaid M."/>
            <person name="de Vries R.P."/>
            <person name="Igarashi K."/>
            <person name="Yadav J.S."/>
            <person name="Grigoriev I.V."/>
            <person name="Master E.R."/>
        </authorList>
    </citation>
    <scope>NUCLEOTIDE SEQUENCE [LARGE SCALE GENOMIC DNA]</scope>
    <source>
        <strain evidence="3 4">HHB-10118-sp</strain>
    </source>
</reference>
<dbReference type="RefSeq" id="XP_007392778.1">
    <property type="nucleotide sequence ID" value="XM_007392716.1"/>
</dbReference>
<keyword evidence="4" id="KW-1185">Reference proteome</keyword>
<sequence>MHASATAFRNAVFGFLCVIALLLSFVQAMPVAKQPRLPVRPEDSTASSGPPMMNPTEEGLRNSETGYATRHVSPYLQLTYFAVPQACSPDAAARDRWADELV</sequence>
<evidence type="ECO:0000256" key="2">
    <source>
        <dbReference type="SAM" id="SignalP"/>
    </source>
</evidence>
<feature type="signal peptide" evidence="2">
    <location>
        <begin position="1"/>
        <end position="28"/>
    </location>
</feature>
<feature type="chain" id="PRO_5003890668" evidence="2">
    <location>
        <begin position="29"/>
        <end position="102"/>
    </location>
</feature>
<proteinExistence type="predicted"/>
<accession>K5WDS0</accession>
<dbReference type="GeneID" id="18910059"/>
<protein>
    <submittedName>
        <fullName evidence="3">Uncharacterized protein</fullName>
    </submittedName>
</protein>
<feature type="region of interest" description="Disordered" evidence="1">
    <location>
        <begin position="36"/>
        <end position="65"/>
    </location>
</feature>
<gene>
    <name evidence="3" type="ORF">PHACADRAFT_181999</name>
</gene>
<keyword evidence="2" id="KW-0732">Signal</keyword>
<dbReference type="InParanoid" id="K5WDS0"/>
<dbReference type="Proteomes" id="UP000008370">
    <property type="component" value="Unassembled WGS sequence"/>
</dbReference>
<dbReference type="AlphaFoldDB" id="K5WDS0"/>
<dbReference type="KEGG" id="pco:PHACADRAFT_181999"/>